<dbReference type="CDD" id="cd02440">
    <property type="entry name" value="AdoMet_MTases"/>
    <property type="match status" value="1"/>
</dbReference>
<dbReference type="InterPro" id="IPR029063">
    <property type="entry name" value="SAM-dependent_MTases_sf"/>
</dbReference>
<keyword evidence="2" id="KW-1185">Reference proteome</keyword>
<proteinExistence type="predicted"/>
<organism evidence="1 2">
    <name type="scientific">Propylenella binzhouense</name>
    <dbReference type="NCBI Taxonomy" id="2555902"/>
    <lineage>
        <taxon>Bacteria</taxon>
        <taxon>Pseudomonadati</taxon>
        <taxon>Pseudomonadota</taxon>
        <taxon>Alphaproteobacteria</taxon>
        <taxon>Hyphomicrobiales</taxon>
        <taxon>Propylenellaceae</taxon>
        <taxon>Propylenella</taxon>
    </lineage>
</organism>
<evidence type="ECO:0000313" key="1">
    <source>
        <dbReference type="EMBL" id="MYZ47321.1"/>
    </source>
</evidence>
<evidence type="ECO:0000313" key="2">
    <source>
        <dbReference type="Proteomes" id="UP000773614"/>
    </source>
</evidence>
<dbReference type="Pfam" id="PF13489">
    <property type="entry name" value="Methyltransf_23"/>
    <property type="match status" value="1"/>
</dbReference>
<keyword evidence="1" id="KW-0808">Transferase</keyword>
<comment type="caution">
    <text evidence="1">The sequence shown here is derived from an EMBL/GenBank/DDBJ whole genome shotgun (WGS) entry which is preliminary data.</text>
</comment>
<sequence>MSVESPLLANPALATNPHLEAGRNPFMERFGSVPEPAWEEALLAAISKPVSDGLAFPLMPPAPMQERIHGHSNEHSMREAFAFRHTVMAAAHALGNPVHEDMRLLDFGSGWGRILRPYLRDLKLENIYGFEPNPWFCHIARSLNPYVTFVNGPPSPPSPFRNGFFDLTVSWSVFSHLPRETAAAWLQDFARTTRPGGLIFITTWGARFLELLEGDAARLAEGGDIHWYHRMVIEAIGDLTAMRARLEAGEFVFVASHPGNPLYGEAFMPEKAARALCTDDLELVLVNQRTLPQDLFVYRRDGAPKRRSRRQRAIGRLSRLARPLRRRLRNLRPAP</sequence>
<dbReference type="AlphaFoldDB" id="A0A964T2K3"/>
<dbReference type="Proteomes" id="UP000773614">
    <property type="component" value="Unassembled WGS sequence"/>
</dbReference>
<gene>
    <name evidence="1" type="ORF">E4O86_06305</name>
</gene>
<dbReference type="Gene3D" id="3.40.50.150">
    <property type="entry name" value="Vaccinia Virus protein VP39"/>
    <property type="match status" value="1"/>
</dbReference>
<dbReference type="EMBL" id="SPKJ01000013">
    <property type="protein sequence ID" value="MYZ47321.1"/>
    <property type="molecule type" value="Genomic_DNA"/>
</dbReference>
<accession>A0A964T2K3</accession>
<reference evidence="1" key="1">
    <citation type="submission" date="2019-03" db="EMBL/GenBank/DDBJ databases">
        <title>Afifella sp. nov., isolated from activated sludge.</title>
        <authorList>
            <person name="Li Q."/>
            <person name="Liu Y."/>
        </authorList>
    </citation>
    <scope>NUCLEOTIDE SEQUENCE</scope>
    <source>
        <strain evidence="1">L72</strain>
    </source>
</reference>
<dbReference type="SUPFAM" id="SSF53335">
    <property type="entry name" value="S-adenosyl-L-methionine-dependent methyltransferases"/>
    <property type="match status" value="1"/>
</dbReference>
<dbReference type="GO" id="GO:0032259">
    <property type="term" value="P:methylation"/>
    <property type="evidence" value="ECO:0007669"/>
    <property type="project" value="UniProtKB-KW"/>
</dbReference>
<protein>
    <submittedName>
        <fullName evidence="1">Class I SAM-dependent methyltransferase</fullName>
    </submittedName>
</protein>
<dbReference type="GO" id="GO:0008168">
    <property type="term" value="F:methyltransferase activity"/>
    <property type="evidence" value="ECO:0007669"/>
    <property type="project" value="UniProtKB-KW"/>
</dbReference>
<name>A0A964T2K3_9HYPH</name>
<dbReference type="OrthoDB" id="9811589at2"/>
<dbReference type="RefSeq" id="WP_161139671.1">
    <property type="nucleotide sequence ID" value="NZ_SPKJ01000013.1"/>
</dbReference>
<keyword evidence="1" id="KW-0489">Methyltransferase</keyword>